<accession>A0AAE1KTL9</accession>
<evidence type="ECO:0000313" key="4">
    <source>
        <dbReference type="Proteomes" id="UP001286313"/>
    </source>
</evidence>
<comment type="caution">
    <text evidence="3">The sequence shown here is derived from an EMBL/GenBank/DDBJ whole genome shotgun (WGS) entry which is preliminary data.</text>
</comment>
<keyword evidence="4" id="KW-1185">Reference proteome</keyword>
<organism evidence="3 4">
    <name type="scientific">Petrolisthes cinctipes</name>
    <name type="common">Flat porcelain crab</name>
    <dbReference type="NCBI Taxonomy" id="88211"/>
    <lineage>
        <taxon>Eukaryota</taxon>
        <taxon>Metazoa</taxon>
        <taxon>Ecdysozoa</taxon>
        <taxon>Arthropoda</taxon>
        <taxon>Crustacea</taxon>
        <taxon>Multicrustacea</taxon>
        <taxon>Malacostraca</taxon>
        <taxon>Eumalacostraca</taxon>
        <taxon>Eucarida</taxon>
        <taxon>Decapoda</taxon>
        <taxon>Pleocyemata</taxon>
        <taxon>Anomura</taxon>
        <taxon>Galatheoidea</taxon>
        <taxon>Porcellanidae</taxon>
        <taxon>Petrolisthes</taxon>
    </lineage>
</organism>
<protein>
    <recommendedName>
        <fullName evidence="5">Protein tipE</fullName>
    </recommendedName>
</protein>
<reference evidence="3" key="1">
    <citation type="submission" date="2023-10" db="EMBL/GenBank/DDBJ databases">
        <title>Genome assemblies of two species of porcelain crab, Petrolisthes cinctipes and Petrolisthes manimaculis (Anomura: Porcellanidae).</title>
        <authorList>
            <person name="Angst P."/>
        </authorList>
    </citation>
    <scope>NUCLEOTIDE SEQUENCE</scope>
    <source>
        <strain evidence="3">PB745_01</strain>
        <tissue evidence="3">Gill</tissue>
    </source>
</reference>
<dbReference type="GO" id="GO:0005886">
    <property type="term" value="C:plasma membrane"/>
    <property type="evidence" value="ECO:0007669"/>
    <property type="project" value="TreeGrafter"/>
</dbReference>
<proteinExistence type="predicted"/>
<feature type="transmembrane region" description="Helical" evidence="2">
    <location>
        <begin position="28"/>
        <end position="48"/>
    </location>
</feature>
<dbReference type="InterPro" id="IPR031578">
    <property type="entry name" value="TipE"/>
</dbReference>
<feature type="region of interest" description="Disordered" evidence="1">
    <location>
        <begin position="249"/>
        <end position="343"/>
    </location>
</feature>
<feature type="compositionally biased region" description="Gly residues" evidence="1">
    <location>
        <begin position="263"/>
        <end position="273"/>
    </location>
</feature>
<dbReference type="GO" id="GO:0017080">
    <property type="term" value="F:sodium channel regulator activity"/>
    <property type="evidence" value="ECO:0007669"/>
    <property type="project" value="TreeGrafter"/>
</dbReference>
<dbReference type="GO" id="GO:0002028">
    <property type="term" value="P:regulation of sodium ion transport"/>
    <property type="evidence" value="ECO:0007669"/>
    <property type="project" value="TreeGrafter"/>
</dbReference>
<gene>
    <name evidence="3" type="ORF">Pcinc_012411</name>
</gene>
<dbReference type="PANTHER" id="PTHR12335:SF6">
    <property type="entry name" value="PROTEIN TIPE"/>
    <property type="match status" value="1"/>
</dbReference>
<dbReference type="PANTHER" id="PTHR12335">
    <property type="entry name" value="TIPE PROTEIN TEMPERATURE-INDUCED PARALYTIC E"/>
    <property type="match status" value="1"/>
</dbReference>
<sequence>MRSRQPFLKTTDTPYSIPSLLVDKDDTFFTLVACFSSFAFLFLVPFIIDPAFSTIFADFDPEPRVCVTKDTSYRFGNSNCTWSSCREGCTSDIFECTHIIVNYKLDPENKVLGRNFSSVEEIDKVEWDEVDARLYPNVKGCGYPPSINCTTFKANFTPLGVSYPCYYSKEQPLLVLTELDIDGTKRDLVYAIIFPWGLFLISILYILFTYAGMTRPDSEDDQPQEISSAKASKEASNYSLRSIGKTLNQGMSKLRGDPDDKGVTGGGGGGTINSGGKTKAGGNEEEGGGVWGSFKRPPASPSSPLGNDLLLAPASLPDVHSTRRATLPPLERTPPLPRPASVS</sequence>
<dbReference type="EMBL" id="JAWQEG010000999">
    <property type="protein sequence ID" value="KAK3883283.1"/>
    <property type="molecule type" value="Genomic_DNA"/>
</dbReference>
<keyword evidence="2" id="KW-0472">Membrane</keyword>
<evidence type="ECO:0000256" key="1">
    <source>
        <dbReference type="SAM" id="MobiDB-lite"/>
    </source>
</evidence>
<keyword evidence="2" id="KW-0812">Transmembrane</keyword>
<dbReference type="Pfam" id="PF16972">
    <property type="entry name" value="TipE"/>
    <property type="match status" value="2"/>
</dbReference>
<name>A0AAE1KTL9_PETCI</name>
<keyword evidence="2" id="KW-1133">Transmembrane helix</keyword>
<evidence type="ECO:0000256" key="2">
    <source>
        <dbReference type="SAM" id="Phobius"/>
    </source>
</evidence>
<evidence type="ECO:0008006" key="5">
    <source>
        <dbReference type="Google" id="ProtNLM"/>
    </source>
</evidence>
<evidence type="ECO:0000313" key="3">
    <source>
        <dbReference type="EMBL" id="KAK3883283.1"/>
    </source>
</evidence>
<dbReference type="AlphaFoldDB" id="A0AAE1KTL9"/>
<feature type="transmembrane region" description="Helical" evidence="2">
    <location>
        <begin position="188"/>
        <end position="208"/>
    </location>
</feature>
<feature type="compositionally biased region" description="Pro residues" evidence="1">
    <location>
        <begin position="331"/>
        <end position="343"/>
    </location>
</feature>
<dbReference type="Proteomes" id="UP001286313">
    <property type="component" value="Unassembled WGS sequence"/>
</dbReference>